<dbReference type="GO" id="GO:0005789">
    <property type="term" value="C:endoplasmic reticulum membrane"/>
    <property type="evidence" value="ECO:0007669"/>
    <property type="project" value="UniProtKB-SubCell"/>
</dbReference>
<keyword evidence="6" id="KW-0256">Endoplasmic reticulum</keyword>
<keyword evidence="9" id="KW-0333">Golgi apparatus</keyword>
<evidence type="ECO:0000256" key="14">
    <source>
        <dbReference type="SAM" id="Phobius"/>
    </source>
</evidence>
<evidence type="ECO:0000256" key="1">
    <source>
        <dbReference type="ARBA" id="ARBA00004477"/>
    </source>
</evidence>
<feature type="transmembrane region" description="Helical" evidence="14">
    <location>
        <begin position="557"/>
        <end position="576"/>
    </location>
</feature>
<feature type="transmembrane region" description="Helical" evidence="14">
    <location>
        <begin position="160"/>
        <end position="181"/>
    </location>
</feature>
<dbReference type="GO" id="GO:0016485">
    <property type="term" value="P:protein processing"/>
    <property type="evidence" value="ECO:0007669"/>
    <property type="project" value="InterPro"/>
</dbReference>
<dbReference type="PANTHER" id="PTHR10202:SF13">
    <property type="entry name" value="PRESENILIN HOMOLOG"/>
    <property type="match status" value="1"/>
</dbReference>
<keyword evidence="5" id="KW-0378">Hydrolase</keyword>
<dbReference type="GO" id="GO:0006509">
    <property type="term" value="P:membrane protein ectodomain proteolysis"/>
    <property type="evidence" value="ECO:0007669"/>
    <property type="project" value="TreeGrafter"/>
</dbReference>
<proteinExistence type="inferred from homology"/>
<evidence type="ECO:0000256" key="4">
    <source>
        <dbReference type="ARBA" id="ARBA00022692"/>
    </source>
</evidence>
<evidence type="ECO:0000256" key="12">
    <source>
        <dbReference type="ARBA" id="ARBA00066080"/>
    </source>
</evidence>
<comment type="subunit">
    <text evidence="12">Homodimer. Component of the gamma-secretase complex, a complex composed of a presenilin homodimer, nicastrin, aph1 and pen2.</text>
</comment>
<evidence type="ECO:0000256" key="10">
    <source>
        <dbReference type="ARBA" id="ARBA00023136"/>
    </source>
</evidence>
<dbReference type="EMBL" id="HBIM01005456">
    <property type="protein sequence ID" value="CAE0406821.1"/>
    <property type="molecule type" value="Transcribed_RNA"/>
</dbReference>
<dbReference type="GO" id="GO:0042500">
    <property type="term" value="F:aspartic endopeptidase activity, intramembrane cleaving"/>
    <property type="evidence" value="ECO:0007669"/>
    <property type="project" value="InterPro"/>
</dbReference>
<dbReference type="InterPro" id="IPR042524">
    <property type="entry name" value="Presenilin_C"/>
</dbReference>
<reference evidence="15" key="1">
    <citation type="submission" date="2021-01" db="EMBL/GenBank/DDBJ databases">
        <authorList>
            <person name="Corre E."/>
            <person name="Pelletier E."/>
            <person name="Niang G."/>
            <person name="Scheremetjew M."/>
            <person name="Finn R."/>
            <person name="Kale V."/>
            <person name="Holt S."/>
            <person name="Cochrane G."/>
            <person name="Meng A."/>
            <person name="Brown T."/>
            <person name="Cohen L."/>
        </authorList>
    </citation>
    <scope>NUCLEOTIDE SEQUENCE</scope>
    <source>
        <strain evidence="15">CCMP127</strain>
    </source>
</reference>
<feature type="transmembrane region" description="Helical" evidence="14">
    <location>
        <begin position="222"/>
        <end position="242"/>
    </location>
</feature>
<keyword evidence="8 14" id="KW-1133">Transmembrane helix</keyword>
<dbReference type="InterPro" id="IPR001108">
    <property type="entry name" value="Peptidase_A22A"/>
</dbReference>
<evidence type="ECO:0000313" key="15">
    <source>
        <dbReference type="EMBL" id="CAE0406821.1"/>
    </source>
</evidence>
<feature type="transmembrane region" description="Helical" evidence="14">
    <location>
        <begin position="188"/>
        <end position="216"/>
    </location>
</feature>
<dbReference type="GO" id="GO:0044351">
    <property type="term" value="P:macropinocytosis"/>
    <property type="evidence" value="ECO:0007669"/>
    <property type="project" value="UniProtKB-ARBA"/>
</dbReference>
<accession>A0A7S3P5N9</accession>
<evidence type="ECO:0000256" key="9">
    <source>
        <dbReference type="ARBA" id="ARBA00023034"/>
    </source>
</evidence>
<dbReference type="Gene3D" id="1.10.472.100">
    <property type="entry name" value="Presenilin"/>
    <property type="match status" value="1"/>
</dbReference>
<dbReference type="GO" id="GO:0000139">
    <property type="term" value="C:Golgi membrane"/>
    <property type="evidence" value="ECO:0007669"/>
    <property type="project" value="UniProtKB-SubCell"/>
</dbReference>
<name>A0A7S3P5N9_9STRA</name>
<evidence type="ECO:0000256" key="3">
    <source>
        <dbReference type="ARBA" id="ARBA00008604"/>
    </source>
</evidence>
<feature type="compositionally biased region" description="Polar residues" evidence="13">
    <location>
        <begin position="368"/>
        <end position="378"/>
    </location>
</feature>
<dbReference type="PANTHER" id="PTHR10202">
    <property type="entry name" value="PRESENILIN"/>
    <property type="match status" value="1"/>
</dbReference>
<dbReference type="SMART" id="SM00730">
    <property type="entry name" value="PSN"/>
    <property type="match status" value="1"/>
</dbReference>
<evidence type="ECO:0008006" key="16">
    <source>
        <dbReference type="Google" id="ProtNLM"/>
    </source>
</evidence>
<dbReference type="GO" id="GO:0007219">
    <property type="term" value="P:Notch signaling pathway"/>
    <property type="evidence" value="ECO:0007669"/>
    <property type="project" value="UniProtKB-KW"/>
</dbReference>
<evidence type="ECO:0000256" key="13">
    <source>
        <dbReference type="SAM" id="MobiDB-lite"/>
    </source>
</evidence>
<feature type="compositionally biased region" description="Polar residues" evidence="13">
    <location>
        <begin position="21"/>
        <end position="46"/>
    </location>
</feature>
<feature type="region of interest" description="Disordered" evidence="13">
    <location>
        <begin position="1"/>
        <end position="88"/>
    </location>
</feature>
<feature type="compositionally biased region" description="Low complexity" evidence="13">
    <location>
        <begin position="327"/>
        <end position="355"/>
    </location>
</feature>
<evidence type="ECO:0000256" key="8">
    <source>
        <dbReference type="ARBA" id="ARBA00022989"/>
    </source>
</evidence>
<keyword evidence="7" id="KW-0914">Notch signaling pathway</keyword>
<dbReference type="GO" id="GO:0070765">
    <property type="term" value="C:gamma-secretase complex"/>
    <property type="evidence" value="ECO:0007669"/>
    <property type="project" value="UniProtKB-ARBA"/>
</dbReference>
<gene>
    <name evidence="15" type="ORF">ACOF00016_LOCUS4648</name>
</gene>
<dbReference type="Pfam" id="PF01080">
    <property type="entry name" value="Presenilin"/>
    <property type="match status" value="1"/>
</dbReference>
<keyword evidence="4 14" id="KW-0812">Transmembrane</keyword>
<feature type="transmembrane region" description="Helical" evidence="14">
    <location>
        <begin position="272"/>
        <end position="293"/>
    </location>
</feature>
<evidence type="ECO:0000256" key="5">
    <source>
        <dbReference type="ARBA" id="ARBA00022801"/>
    </source>
</evidence>
<feature type="transmembrane region" description="Helical" evidence="14">
    <location>
        <begin position="527"/>
        <end position="551"/>
    </location>
</feature>
<evidence type="ECO:0000256" key="7">
    <source>
        <dbReference type="ARBA" id="ARBA00022976"/>
    </source>
</evidence>
<comment type="similarity">
    <text evidence="3">Belongs to the peptidase A22A family.</text>
</comment>
<feature type="transmembrane region" description="Helical" evidence="14">
    <location>
        <begin position="249"/>
        <end position="266"/>
    </location>
</feature>
<protein>
    <recommendedName>
        <fullName evidence="16">Presenilin</fullName>
    </recommendedName>
</protein>
<comment type="function">
    <text evidence="11">Probable catalytic subunit of the gamma-secretase complex, an endoprotease complex that catalyzes the intramembrane cleavage of integral membrane proteins such as Notch receptors. Requires the other members of the gamma-secretase complex to have a protease activity.</text>
</comment>
<organism evidence="15">
    <name type="scientific">Amphora coffeiformis</name>
    <dbReference type="NCBI Taxonomy" id="265554"/>
    <lineage>
        <taxon>Eukaryota</taxon>
        <taxon>Sar</taxon>
        <taxon>Stramenopiles</taxon>
        <taxon>Ochrophyta</taxon>
        <taxon>Bacillariophyta</taxon>
        <taxon>Bacillariophyceae</taxon>
        <taxon>Bacillariophycidae</taxon>
        <taxon>Thalassiophysales</taxon>
        <taxon>Catenulaceae</taxon>
        <taxon>Amphora</taxon>
    </lineage>
</organism>
<evidence type="ECO:0000256" key="2">
    <source>
        <dbReference type="ARBA" id="ARBA00004653"/>
    </source>
</evidence>
<sequence>MATPVATVDSIDEPTDRYGSVQDSRTQDYEGNQDNAILMQDTNLEQPSVKGSAGGGEFFHDEAGDDEEGYDDDDDDDDDEDEESQEEFGMSIQELLYSSSSYYAIAKPVTITMILAALAVVVVNTQQTIEAGEEAMSQAYQVWQVDSASSSNGENLARSLGNAAIMIGVIGGMTFVIVFLYKMRFMMCLIGYMIVCSGTLLGILGGNMVQTFLMIYDIPLDKVTFALVMFNFAIVGVLAIFWGEGVPKYITQGYLVCTSVILAWHLSYFDVWTTWALLFMLALYDLCAVLTPCGPLKALVNAMSEEGAPEMPGLLFEAELPPEAKRPTTPSATTPRASSGTAAGSRAPSSTAGSRNRAGKSEGAPPVQGSQAAPPNSNISPVIDVPLAIAKVYNLDVIGLPIESKEIMFPNKARTAAAAPLLQDSVDGRVDLPEEPSVRQLRAMVTVRLPQNGGRLERVKKRGKRVFLERDRHGDPKRILWVDRAGKVFAEMRDDDENAVQRNTIRLGLGDFIFYSVLVAKAAQYSFATFAACMLVVLAGLGGTLILLAVYHHALPALPISILMGIVIYLTTRLFLEPFVEQVLRAPYYV</sequence>
<comment type="subcellular location">
    <subcellularLocation>
        <location evidence="1">Endoplasmic reticulum membrane</location>
        <topology evidence="1">Multi-pass membrane protein</topology>
    </subcellularLocation>
    <subcellularLocation>
        <location evidence="2">Golgi apparatus membrane</location>
        <topology evidence="2">Multi-pass membrane protein</topology>
    </subcellularLocation>
</comment>
<feature type="region of interest" description="Disordered" evidence="13">
    <location>
        <begin position="323"/>
        <end position="378"/>
    </location>
</feature>
<keyword evidence="10 14" id="KW-0472">Membrane</keyword>
<evidence type="ECO:0000256" key="6">
    <source>
        <dbReference type="ARBA" id="ARBA00022824"/>
    </source>
</evidence>
<dbReference type="AlphaFoldDB" id="A0A7S3P5N9"/>
<feature type="compositionally biased region" description="Acidic residues" evidence="13">
    <location>
        <begin position="63"/>
        <end position="86"/>
    </location>
</feature>
<dbReference type="FunFam" id="1.10.472.100:FF:000003">
    <property type="entry name" value="Presenilin"/>
    <property type="match status" value="1"/>
</dbReference>
<evidence type="ECO:0000256" key="11">
    <source>
        <dbReference type="ARBA" id="ARBA00053367"/>
    </source>
</evidence>
<feature type="transmembrane region" description="Helical" evidence="14">
    <location>
        <begin position="102"/>
        <end position="123"/>
    </location>
</feature>
<dbReference type="InterPro" id="IPR006639">
    <property type="entry name" value="Preselin/SPP"/>
</dbReference>